<dbReference type="EMBL" id="SPNW01000016">
    <property type="protein sequence ID" value="TIA90828.1"/>
    <property type="molecule type" value="Genomic_DNA"/>
</dbReference>
<dbReference type="GO" id="GO:0004471">
    <property type="term" value="F:malate dehydrogenase (decarboxylating) (NAD+) activity"/>
    <property type="evidence" value="ECO:0007669"/>
    <property type="project" value="TreeGrafter"/>
</dbReference>
<dbReference type="PANTHER" id="PTHR23406">
    <property type="entry name" value="MALIC ENZYME-RELATED"/>
    <property type="match status" value="1"/>
</dbReference>
<feature type="domain" description="Malic enzyme NAD-binding" evidence="8">
    <location>
        <begin position="301"/>
        <end position="567"/>
    </location>
</feature>
<evidence type="ECO:0000256" key="5">
    <source>
        <dbReference type="PIRSR" id="PIRSR000106-1"/>
    </source>
</evidence>
<dbReference type="InterPro" id="IPR012302">
    <property type="entry name" value="Malic_NAD-bd"/>
</dbReference>
<comment type="cofactor">
    <cofactor evidence="1">
        <name>Mn(2+)</name>
        <dbReference type="ChEBI" id="CHEBI:29035"/>
    </cofactor>
</comment>
<evidence type="ECO:0000313" key="11">
    <source>
        <dbReference type="Proteomes" id="UP000310189"/>
    </source>
</evidence>
<dbReference type="InterPro" id="IPR046346">
    <property type="entry name" value="Aminoacid_DH-like_N_sf"/>
</dbReference>
<reference evidence="10 11" key="1">
    <citation type="submission" date="2019-03" db="EMBL/GenBank/DDBJ databases">
        <title>Sequencing 23 genomes of Wallemia ichthyophaga.</title>
        <authorList>
            <person name="Gostincar C."/>
        </authorList>
    </citation>
    <scope>NUCLEOTIDE SEQUENCE [LARGE SCALE GENOMIC DNA]</scope>
    <source>
        <strain evidence="10 11">EXF-5753</strain>
    </source>
</reference>
<keyword evidence="4" id="KW-0520">NAD</keyword>
<dbReference type="GO" id="GO:0005739">
    <property type="term" value="C:mitochondrion"/>
    <property type="evidence" value="ECO:0007669"/>
    <property type="project" value="TreeGrafter"/>
</dbReference>
<dbReference type="Gene3D" id="3.40.50.720">
    <property type="entry name" value="NAD(P)-binding Rossmann-like Domain"/>
    <property type="match status" value="1"/>
</dbReference>
<feature type="domain" description="Malic enzyme N-terminal" evidence="9">
    <location>
        <begin position="92"/>
        <end position="291"/>
    </location>
</feature>
<protein>
    <recommendedName>
        <fullName evidence="12">Malic enzyme</fullName>
    </recommendedName>
</protein>
<feature type="active site" description="Proton donor" evidence="5">
    <location>
        <position position="115"/>
    </location>
</feature>
<dbReference type="SUPFAM" id="SSF51735">
    <property type="entry name" value="NAD(P)-binding Rossmann-fold domains"/>
    <property type="match status" value="1"/>
</dbReference>
<evidence type="ECO:0000256" key="3">
    <source>
        <dbReference type="ARBA" id="ARBA00022723"/>
    </source>
</evidence>
<dbReference type="PANTHER" id="PTHR23406:SF34">
    <property type="entry name" value="NAD-DEPENDENT MALIC ENZYME, MITOCHONDRIAL"/>
    <property type="match status" value="1"/>
</dbReference>
<evidence type="ECO:0000259" key="9">
    <source>
        <dbReference type="SMART" id="SM01274"/>
    </source>
</evidence>
<feature type="active site" description="Proton acceptor" evidence="5">
    <location>
        <position position="205"/>
    </location>
</feature>
<name>A0A4T0FQT1_9BASI</name>
<proteinExistence type="inferred from homology"/>
<evidence type="ECO:0000256" key="7">
    <source>
        <dbReference type="PIRSR" id="PIRSR000106-3"/>
    </source>
</evidence>
<dbReference type="InterPro" id="IPR037062">
    <property type="entry name" value="Malic_N_dom_sf"/>
</dbReference>
<feature type="binding site" evidence="7">
    <location>
        <position position="300"/>
    </location>
    <ligand>
        <name>a divalent metal cation</name>
        <dbReference type="ChEBI" id="CHEBI:60240"/>
    </ligand>
</feature>
<evidence type="ECO:0000313" key="10">
    <source>
        <dbReference type="EMBL" id="TIA90828.1"/>
    </source>
</evidence>
<dbReference type="Pfam" id="PF00390">
    <property type="entry name" value="malic"/>
    <property type="match status" value="2"/>
</dbReference>
<feature type="binding site" evidence="7">
    <location>
        <position position="277"/>
    </location>
    <ligand>
        <name>a divalent metal cation</name>
        <dbReference type="ChEBI" id="CHEBI:60240"/>
    </ligand>
</feature>
<comment type="caution">
    <text evidence="10">The sequence shown here is derived from an EMBL/GenBank/DDBJ whole genome shotgun (WGS) entry which is preliminary data.</text>
</comment>
<dbReference type="GO" id="GO:0005829">
    <property type="term" value="C:cytosol"/>
    <property type="evidence" value="ECO:0007669"/>
    <property type="project" value="TreeGrafter"/>
</dbReference>
<feature type="binding site" evidence="6">
    <location>
        <position position="452"/>
    </location>
    <ligand>
        <name>(S)-malate</name>
        <dbReference type="ChEBI" id="CHEBI:15589"/>
    </ligand>
</feature>
<dbReference type="NCBIfam" id="NF010052">
    <property type="entry name" value="PRK13529.1"/>
    <property type="match status" value="1"/>
</dbReference>
<dbReference type="InterPro" id="IPR036291">
    <property type="entry name" value="NAD(P)-bd_dom_sf"/>
</dbReference>
<dbReference type="GO" id="GO:0051287">
    <property type="term" value="F:NAD binding"/>
    <property type="evidence" value="ECO:0007669"/>
    <property type="project" value="InterPro"/>
</dbReference>
<organism evidence="10 11">
    <name type="scientific">Wallemia hederae</name>
    <dbReference type="NCBI Taxonomy" id="1540922"/>
    <lineage>
        <taxon>Eukaryota</taxon>
        <taxon>Fungi</taxon>
        <taxon>Dikarya</taxon>
        <taxon>Basidiomycota</taxon>
        <taxon>Wallemiomycotina</taxon>
        <taxon>Wallemiomycetes</taxon>
        <taxon>Wallemiales</taxon>
        <taxon>Wallemiaceae</taxon>
        <taxon>Wallemia</taxon>
    </lineage>
</organism>
<dbReference type="Pfam" id="PF03949">
    <property type="entry name" value="Malic_M"/>
    <property type="match status" value="1"/>
</dbReference>
<dbReference type="SMART" id="SM00919">
    <property type="entry name" value="Malic_M"/>
    <property type="match status" value="1"/>
</dbReference>
<dbReference type="Proteomes" id="UP000310189">
    <property type="component" value="Unassembled WGS sequence"/>
</dbReference>
<evidence type="ECO:0008006" key="12">
    <source>
        <dbReference type="Google" id="ProtNLM"/>
    </source>
</evidence>
<comment type="similarity">
    <text evidence="2">Belongs to the malic enzymes family.</text>
</comment>
<dbReference type="GO" id="GO:0046872">
    <property type="term" value="F:metal ion binding"/>
    <property type="evidence" value="ECO:0007669"/>
    <property type="project" value="UniProtKB-KW"/>
</dbReference>
<dbReference type="AlphaFoldDB" id="A0A4T0FQT1"/>
<dbReference type="Gene3D" id="3.40.50.10380">
    <property type="entry name" value="Malic enzyme, N-terminal domain"/>
    <property type="match status" value="1"/>
</dbReference>
<dbReference type="SUPFAM" id="SSF53223">
    <property type="entry name" value="Aminoacid dehydrogenase-like, N-terminal domain"/>
    <property type="match status" value="1"/>
</dbReference>
<dbReference type="PRINTS" id="PR00072">
    <property type="entry name" value="MALOXRDTASE"/>
</dbReference>
<feature type="binding site" evidence="7">
    <location>
        <position position="276"/>
    </location>
    <ligand>
        <name>a divalent metal cation</name>
        <dbReference type="ChEBI" id="CHEBI:60240"/>
    </ligand>
</feature>
<keyword evidence="3 7" id="KW-0479">Metal-binding</keyword>
<evidence type="ECO:0000259" key="8">
    <source>
        <dbReference type="SMART" id="SM00919"/>
    </source>
</evidence>
<dbReference type="FunFam" id="3.40.50.720:FF:000182">
    <property type="entry name" value="NAD-dependent malic enzyme"/>
    <property type="match status" value="1"/>
</dbReference>
<evidence type="ECO:0000256" key="1">
    <source>
        <dbReference type="ARBA" id="ARBA00001936"/>
    </source>
</evidence>
<dbReference type="SMART" id="SM01274">
    <property type="entry name" value="malic"/>
    <property type="match status" value="1"/>
</dbReference>
<dbReference type="GO" id="GO:0006108">
    <property type="term" value="P:malate metabolic process"/>
    <property type="evidence" value="ECO:0007669"/>
    <property type="project" value="TreeGrafter"/>
</dbReference>
<sequence>MHRRFIQQKRFQSSSTKNLIPIRTSLKGAALLQQPVLNKGSAFSREEREVFQVDGHIPYDVHSLEKQMVRAYAQFKRQPSNILKHAFLASLRDQNQVLFYALVSNRLKEMLPVLYTPTVGEAVSQYSDLFRRPIGCFLSLPTAHSMKEQLQSHANAAFRYKYPPGMKNHFLDQDRPFDIVVVTDSEGILGIGDQGVGGISISTSKAALYVAGAGVDPNRILSVVLDVGTDNHALFANPLYMGYKHVRTRGVAYDHFVHQFMMNIKELFPGALVHFEDFGLNNAARLLETYKPVLPCFNDDIEGTGAVALAATMSAIGVTKSNLADQRIVVFGAGTAGMGIANQIRDAMVEIDGLTLEEANSKFWCIDKDGLLLKSNPKLQGSQHDYARDDEEVRDWNREIQEQPNLRLLDVVKAVKPTMLVGCSTNARAFNEEVIRTMAEHVERPIIFPMSNPTSLVEVDPADANEWTDGRALIATGSPFPPAKNPITGKDYFIAEANNALIYPGLGLGTIASRSSKMSKGMILAGVRALASVSPALEDPDAPLLPDLAGVRKVSLQVAAAVVKQAMEEGVANINIKKDDDAIIEHIKVGMWDPVYRPLEYEPEDSNGYSSK</sequence>
<accession>A0A4T0FQT1</accession>
<dbReference type="InterPro" id="IPR012301">
    <property type="entry name" value="Malic_N_dom"/>
</dbReference>
<feature type="binding site" evidence="6">
    <location>
        <position position="498"/>
    </location>
    <ligand>
        <name>(S)-malate</name>
        <dbReference type="ChEBI" id="CHEBI:15589"/>
    </ligand>
</feature>
<dbReference type="InterPro" id="IPR001891">
    <property type="entry name" value="Malic_OxRdtase"/>
</dbReference>
<comment type="cofactor">
    <cofactor evidence="7">
        <name>Mg(2+)</name>
        <dbReference type="ChEBI" id="CHEBI:18420"/>
    </cofactor>
    <cofactor evidence="7">
        <name>Mn(2+)</name>
        <dbReference type="ChEBI" id="CHEBI:29035"/>
    </cofactor>
    <text evidence="7">Divalent metal cations. Prefers magnesium or manganese.</text>
</comment>
<keyword evidence="11" id="KW-1185">Reference proteome</keyword>
<dbReference type="CDD" id="cd05312">
    <property type="entry name" value="NAD_bind_1_malic_enz"/>
    <property type="match status" value="1"/>
</dbReference>
<evidence type="ECO:0000256" key="2">
    <source>
        <dbReference type="ARBA" id="ARBA00008785"/>
    </source>
</evidence>
<dbReference type="PIRSF" id="PIRSF000106">
    <property type="entry name" value="ME"/>
    <property type="match status" value="1"/>
</dbReference>
<gene>
    <name evidence="10" type="ORF">E3P99_01413</name>
</gene>
<evidence type="ECO:0000256" key="6">
    <source>
        <dbReference type="PIRSR" id="PIRSR000106-2"/>
    </source>
</evidence>
<evidence type="ECO:0000256" key="4">
    <source>
        <dbReference type="ARBA" id="ARBA00023027"/>
    </source>
</evidence>
<dbReference type="OrthoDB" id="5365701at2759"/>